<comment type="caution">
    <text evidence="1">The sequence shown here is derived from an EMBL/GenBank/DDBJ whole genome shotgun (WGS) entry which is preliminary data.</text>
</comment>
<evidence type="ECO:0000313" key="1">
    <source>
        <dbReference type="EMBL" id="KAB1078226.1"/>
    </source>
</evidence>
<dbReference type="Proteomes" id="UP000474159">
    <property type="component" value="Unassembled WGS sequence"/>
</dbReference>
<accession>A0A6L3T4N6</accession>
<gene>
    <name evidence="1" type="ORF">F6X53_15855</name>
</gene>
<dbReference type="EMBL" id="VZZK01000015">
    <property type="protein sequence ID" value="KAB1078226.1"/>
    <property type="molecule type" value="Genomic_DNA"/>
</dbReference>
<keyword evidence="2" id="KW-1185">Reference proteome</keyword>
<reference evidence="1 2" key="1">
    <citation type="submission" date="2019-09" db="EMBL/GenBank/DDBJ databases">
        <title>YIM 48816 draft genome.</title>
        <authorList>
            <person name="Jiang L."/>
        </authorList>
    </citation>
    <scope>NUCLEOTIDE SEQUENCE [LARGE SCALE GENOMIC DNA]</scope>
    <source>
        <strain evidence="1 2">YIM 48816</strain>
    </source>
</reference>
<dbReference type="OrthoDB" id="8006191at2"/>
<dbReference type="AlphaFoldDB" id="A0A6L3T4N6"/>
<evidence type="ECO:0000313" key="2">
    <source>
        <dbReference type="Proteomes" id="UP000474159"/>
    </source>
</evidence>
<sequence length="82" mass="8730">MDFTDMTPRERAAFRAGIETMRQMALAAAITLEVRDDARELRQQAAVAALQGLAEGAAALFAKTPASTTSEIDCGFEPLISA</sequence>
<protein>
    <submittedName>
        <fullName evidence="1">Uncharacterized protein</fullName>
    </submittedName>
</protein>
<organism evidence="1 2">
    <name type="scientific">Methylobacterium soli</name>
    <dbReference type="NCBI Taxonomy" id="553447"/>
    <lineage>
        <taxon>Bacteria</taxon>
        <taxon>Pseudomonadati</taxon>
        <taxon>Pseudomonadota</taxon>
        <taxon>Alphaproteobacteria</taxon>
        <taxon>Hyphomicrobiales</taxon>
        <taxon>Methylobacteriaceae</taxon>
        <taxon>Methylobacterium</taxon>
    </lineage>
</organism>
<name>A0A6L3T4N6_9HYPH</name>
<proteinExistence type="predicted"/>
<dbReference type="RefSeq" id="WP_151001166.1">
    <property type="nucleotide sequence ID" value="NZ_BPQY01000411.1"/>
</dbReference>